<dbReference type="Proteomes" id="UP000789570">
    <property type="component" value="Unassembled WGS sequence"/>
</dbReference>
<dbReference type="EMBL" id="CAJVPQ010008071">
    <property type="protein sequence ID" value="CAG8703370.1"/>
    <property type="molecule type" value="Genomic_DNA"/>
</dbReference>
<accession>A0A9N9HSH2</accession>
<sequence length="40" mass="4533">DENEGYRFENNETLDKSGIAAIIRQMSDSFKGIAKEIRDA</sequence>
<dbReference type="AlphaFoldDB" id="A0A9N9HSH2"/>
<comment type="caution">
    <text evidence="1">The sequence shown here is derived from an EMBL/GenBank/DDBJ whole genome shotgun (WGS) entry which is preliminary data.</text>
</comment>
<organism evidence="1 2">
    <name type="scientific">Funneliformis caledonium</name>
    <dbReference type="NCBI Taxonomy" id="1117310"/>
    <lineage>
        <taxon>Eukaryota</taxon>
        <taxon>Fungi</taxon>
        <taxon>Fungi incertae sedis</taxon>
        <taxon>Mucoromycota</taxon>
        <taxon>Glomeromycotina</taxon>
        <taxon>Glomeromycetes</taxon>
        <taxon>Glomerales</taxon>
        <taxon>Glomeraceae</taxon>
        <taxon>Funneliformis</taxon>
    </lineage>
</organism>
<proteinExistence type="predicted"/>
<evidence type="ECO:0000313" key="2">
    <source>
        <dbReference type="Proteomes" id="UP000789570"/>
    </source>
</evidence>
<feature type="non-terminal residue" evidence="1">
    <location>
        <position position="1"/>
    </location>
</feature>
<name>A0A9N9HSH2_9GLOM</name>
<reference evidence="1" key="1">
    <citation type="submission" date="2021-06" db="EMBL/GenBank/DDBJ databases">
        <authorList>
            <person name="Kallberg Y."/>
            <person name="Tangrot J."/>
            <person name="Rosling A."/>
        </authorList>
    </citation>
    <scope>NUCLEOTIDE SEQUENCE</scope>
    <source>
        <strain evidence="1">UK204</strain>
    </source>
</reference>
<evidence type="ECO:0000313" key="1">
    <source>
        <dbReference type="EMBL" id="CAG8703370.1"/>
    </source>
</evidence>
<keyword evidence="2" id="KW-1185">Reference proteome</keyword>
<protein>
    <submittedName>
        <fullName evidence="1">9575_t:CDS:1</fullName>
    </submittedName>
</protein>
<gene>
    <name evidence="1" type="ORF">FCALED_LOCUS13586</name>
</gene>